<reference evidence="2 3" key="1">
    <citation type="journal article" date="2019" name="Nat. Ecol. Evol.">
        <title>Megaphylogeny resolves global patterns of mushroom evolution.</title>
        <authorList>
            <person name="Varga T."/>
            <person name="Krizsan K."/>
            <person name="Foldi C."/>
            <person name="Dima B."/>
            <person name="Sanchez-Garcia M."/>
            <person name="Sanchez-Ramirez S."/>
            <person name="Szollosi G.J."/>
            <person name="Szarkandi J.G."/>
            <person name="Papp V."/>
            <person name="Albert L."/>
            <person name="Andreopoulos W."/>
            <person name="Angelini C."/>
            <person name="Antonin V."/>
            <person name="Barry K.W."/>
            <person name="Bougher N.L."/>
            <person name="Buchanan P."/>
            <person name="Buyck B."/>
            <person name="Bense V."/>
            <person name="Catcheside P."/>
            <person name="Chovatia M."/>
            <person name="Cooper J."/>
            <person name="Damon W."/>
            <person name="Desjardin D."/>
            <person name="Finy P."/>
            <person name="Geml J."/>
            <person name="Haridas S."/>
            <person name="Hughes K."/>
            <person name="Justo A."/>
            <person name="Karasinski D."/>
            <person name="Kautmanova I."/>
            <person name="Kiss B."/>
            <person name="Kocsube S."/>
            <person name="Kotiranta H."/>
            <person name="LaButti K.M."/>
            <person name="Lechner B.E."/>
            <person name="Liimatainen K."/>
            <person name="Lipzen A."/>
            <person name="Lukacs Z."/>
            <person name="Mihaltcheva S."/>
            <person name="Morgado L.N."/>
            <person name="Niskanen T."/>
            <person name="Noordeloos M.E."/>
            <person name="Ohm R.A."/>
            <person name="Ortiz-Santana B."/>
            <person name="Ovrebo C."/>
            <person name="Racz N."/>
            <person name="Riley R."/>
            <person name="Savchenko A."/>
            <person name="Shiryaev A."/>
            <person name="Soop K."/>
            <person name="Spirin V."/>
            <person name="Szebenyi C."/>
            <person name="Tomsovsky M."/>
            <person name="Tulloss R.E."/>
            <person name="Uehling J."/>
            <person name="Grigoriev I.V."/>
            <person name="Vagvolgyi C."/>
            <person name="Papp T."/>
            <person name="Martin F.M."/>
            <person name="Miettinen O."/>
            <person name="Hibbett D.S."/>
            <person name="Nagy L.G."/>
        </authorList>
    </citation>
    <scope>NUCLEOTIDE SEQUENCE [LARGE SCALE GENOMIC DNA]</scope>
    <source>
        <strain evidence="2 3">FP101781</strain>
    </source>
</reference>
<proteinExistence type="predicted"/>
<accession>A0A4Y7T7R6</accession>
<gene>
    <name evidence="2" type="ORF">FA13DRAFT_577514</name>
</gene>
<evidence type="ECO:0000313" key="3">
    <source>
        <dbReference type="Proteomes" id="UP000298030"/>
    </source>
</evidence>
<evidence type="ECO:0000256" key="1">
    <source>
        <dbReference type="SAM" id="MobiDB-lite"/>
    </source>
</evidence>
<dbReference type="Proteomes" id="UP000298030">
    <property type="component" value="Unassembled WGS sequence"/>
</dbReference>
<feature type="compositionally biased region" description="Basic residues" evidence="1">
    <location>
        <begin position="1"/>
        <end position="11"/>
    </location>
</feature>
<protein>
    <submittedName>
        <fullName evidence="2">Uncharacterized protein</fullName>
    </submittedName>
</protein>
<organism evidence="2 3">
    <name type="scientific">Coprinellus micaceus</name>
    <name type="common">Glistening ink-cap mushroom</name>
    <name type="synonym">Coprinus micaceus</name>
    <dbReference type="NCBI Taxonomy" id="71717"/>
    <lineage>
        <taxon>Eukaryota</taxon>
        <taxon>Fungi</taxon>
        <taxon>Dikarya</taxon>
        <taxon>Basidiomycota</taxon>
        <taxon>Agaricomycotina</taxon>
        <taxon>Agaricomycetes</taxon>
        <taxon>Agaricomycetidae</taxon>
        <taxon>Agaricales</taxon>
        <taxon>Agaricineae</taxon>
        <taxon>Psathyrellaceae</taxon>
        <taxon>Coprinellus</taxon>
    </lineage>
</organism>
<dbReference type="AlphaFoldDB" id="A0A4Y7T7R6"/>
<sequence length="114" mass="12410">MSAPRLSRHALRPQENCEPHKTRSTPHMLITLISFRRLASELSGSELDQVRRVDVRDSPFTLPLAGIRTPGSVNYSRSAGLIGCLFARSWRESPSAACGGGYSPRSAAPALVHL</sequence>
<evidence type="ECO:0000313" key="2">
    <source>
        <dbReference type="EMBL" id="TEB30226.1"/>
    </source>
</evidence>
<keyword evidence="3" id="KW-1185">Reference proteome</keyword>
<name>A0A4Y7T7R6_COPMI</name>
<dbReference type="EMBL" id="QPFP01000024">
    <property type="protein sequence ID" value="TEB30226.1"/>
    <property type="molecule type" value="Genomic_DNA"/>
</dbReference>
<feature type="region of interest" description="Disordered" evidence="1">
    <location>
        <begin position="1"/>
        <end position="24"/>
    </location>
</feature>
<comment type="caution">
    <text evidence="2">The sequence shown here is derived from an EMBL/GenBank/DDBJ whole genome shotgun (WGS) entry which is preliminary data.</text>
</comment>